<dbReference type="EMBL" id="MU394386">
    <property type="protein sequence ID" value="KAI6081780.1"/>
    <property type="molecule type" value="Genomic_DNA"/>
</dbReference>
<proteinExistence type="predicted"/>
<organism evidence="1 2">
    <name type="scientific">Hypoxylon rubiginosum</name>
    <dbReference type="NCBI Taxonomy" id="110542"/>
    <lineage>
        <taxon>Eukaryota</taxon>
        <taxon>Fungi</taxon>
        <taxon>Dikarya</taxon>
        <taxon>Ascomycota</taxon>
        <taxon>Pezizomycotina</taxon>
        <taxon>Sordariomycetes</taxon>
        <taxon>Xylariomycetidae</taxon>
        <taxon>Xylariales</taxon>
        <taxon>Hypoxylaceae</taxon>
        <taxon>Hypoxylon</taxon>
    </lineage>
</organism>
<protein>
    <submittedName>
        <fullName evidence="1">Uncharacterized protein</fullName>
    </submittedName>
</protein>
<name>A0ACC0CMZ6_9PEZI</name>
<evidence type="ECO:0000313" key="2">
    <source>
        <dbReference type="Proteomes" id="UP001497680"/>
    </source>
</evidence>
<evidence type="ECO:0000313" key="1">
    <source>
        <dbReference type="EMBL" id="KAI6081780.1"/>
    </source>
</evidence>
<dbReference type="Proteomes" id="UP001497680">
    <property type="component" value="Unassembled WGS sequence"/>
</dbReference>
<reference evidence="1 2" key="1">
    <citation type="journal article" date="2022" name="New Phytol.">
        <title>Ecological generalism drives hyperdiversity of secondary metabolite gene clusters in xylarialean endophytes.</title>
        <authorList>
            <person name="Franco M.E.E."/>
            <person name="Wisecaver J.H."/>
            <person name="Arnold A.E."/>
            <person name="Ju Y.M."/>
            <person name="Slot J.C."/>
            <person name="Ahrendt S."/>
            <person name="Moore L.P."/>
            <person name="Eastman K.E."/>
            <person name="Scott K."/>
            <person name="Konkel Z."/>
            <person name="Mondo S.J."/>
            <person name="Kuo A."/>
            <person name="Hayes R.D."/>
            <person name="Haridas S."/>
            <person name="Andreopoulos B."/>
            <person name="Riley R."/>
            <person name="LaButti K."/>
            <person name="Pangilinan J."/>
            <person name="Lipzen A."/>
            <person name="Amirebrahimi M."/>
            <person name="Yan J."/>
            <person name="Adam C."/>
            <person name="Keymanesh K."/>
            <person name="Ng V."/>
            <person name="Louie K."/>
            <person name="Northen T."/>
            <person name="Drula E."/>
            <person name="Henrissat B."/>
            <person name="Hsieh H.M."/>
            <person name="Youens-Clark K."/>
            <person name="Lutzoni F."/>
            <person name="Miadlikowska J."/>
            <person name="Eastwood D.C."/>
            <person name="Hamelin R.C."/>
            <person name="Grigoriev I.V."/>
            <person name="U'Ren J.M."/>
        </authorList>
    </citation>
    <scope>NUCLEOTIDE SEQUENCE [LARGE SCALE GENOMIC DNA]</scope>
    <source>
        <strain evidence="1 2">ER1909</strain>
    </source>
</reference>
<accession>A0ACC0CMZ6</accession>
<gene>
    <name evidence="1" type="ORF">F4821DRAFT_248540</name>
</gene>
<keyword evidence="2" id="KW-1185">Reference proteome</keyword>
<sequence length="186" mass="21425">MMIPRHTLVPPQRVRQSETPPPAYTPTHTPASTQMRGLVGDQLVYSQVFRSTPSTSPQTIPRSPRCRSTFCCRFATESSRYCRKHQCCVDGCDSRREWGHGRRYCLVHACRLLECERRRAGFSNYCALHTCEQYGCYALSLGIRYRYCDAYTCRSQKCLGLRHPSSTYCSDHNTAWNDYNSRAESV</sequence>
<comment type="caution">
    <text evidence="1">The sequence shown here is derived from an EMBL/GenBank/DDBJ whole genome shotgun (WGS) entry which is preliminary data.</text>
</comment>